<dbReference type="GO" id="GO:0004386">
    <property type="term" value="F:helicase activity"/>
    <property type="evidence" value="ECO:0007669"/>
    <property type="project" value="InterPro"/>
</dbReference>
<protein>
    <submittedName>
        <fullName evidence="2">AAA domain-containing protein</fullName>
    </submittedName>
</protein>
<dbReference type="OrthoDB" id="9757917at2"/>
<dbReference type="RefSeq" id="WP_092841706.1">
    <property type="nucleotide sequence ID" value="NZ_FOVP01000023.1"/>
</dbReference>
<dbReference type="InterPro" id="IPR000719">
    <property type="entry name" value="Prot_kinase_dom"/>
</dbReference>
<accession>A0A1I5FZW7</accession>
<dbReference type="GO" id="GO:0004672">
    <property type="term" value="F:protein kinase activity"/>
    <property type="evidence" value="ECO:0007669"/>
    <property type="project" value="InterPro"/>
</dbReference>
<dbReference type="SUPFAM" id="SSF56112">
    <property type="entry name" value="Protein kinase-like (PK-like)"/>
    <property type="match status" value="1"/>
</dbReference>
<dbReference type="PANTHER" id="PTHR10887:SF495">
    <property type="entry name" value="HELICASE SENATAXIN ISOFORM X1-RELATED"/>
    <property type="match status" value="1"/>
</dbReference>
<evidence type="ECO:0000259" key="1">
    <source>
        <dbReference type="PROSITE" id="PS50011"/>
    </source>
</evidence>
<dbReference type="InterPro" id="IPR041677">
    <property type="entry name" value="DNA2/NAM7_AAA_11"/>
</dbReference>
<dbReference type="Gene3D" id="3.40.50.300">
    <property type="entry name" value="P-loop containing nucleotide triphosphate hydrolases"/>
    <property type="match status" value="2"/>
</dbReference>
<dbReference type="EMBL" id="FOVP01000023">
    <property type="protein sequence ID" value="SFO29123.1"/>
    <property type="molecule type" value="Genomic_DNA"/>
</dbReference>
<dbReference type="InterPro" id="IPR011009">
    <property type="entry name" value="Kinase-like_dom_sf"/>
</dbReference>
<organism evidence="2 3">
    <name type="scientific">Roseovarius lutimaris</name>
    <dbReference type="NCBI Taxonomy" id="1005928"/>
    <lineage>
        <taxon>Bacteria</taxon>
        <taxon>Pseudomonadati</taxon>
        <taxon>Pseudomonadota</taxon>
        <taxon>Alphaproteobacteria</taxon>
        <taxon>Rhodobacterales</taxon>
        <taxon>Roseobacteraceae</taxon>
        <taxon>Roseovarius</taxon>
    </lineage>
</organism>
<dbReference type="InterPro" id="IPR045055">
    <property type="entry name" value="DNA2/NAM7-like"/>
</dbReference>
<proteinExistence type="predicted"/>
<sequence length="1666" mass="188105">MAIDVQPHPDWLNLETEVAEPFGWSHLSAPPGQGKSTFCRWLASRTAGNRAILLLDFAQTSENTPGTIFQTVLQRALTEHGIEVAEAERLFEQERIGDQVTMAWVCLEAAAHTLAAQGTRPLVLLDGIDTLLVTSEARLPLLDRLKAHSQGAAPAFDILTTSILSLRSLKERFLVSGLSQAVEHRFRLLDKNDVAFVQDALGGATFKKKVCRKLIKDASGNIAVIRMALDRFSTMGTDQDYDDLKQDLFLDLSDDPEFENTILGEIKRTPHTADQAVHVRDLVQILQELKRDRGKRKAPLPPKKAFLAEDHGWTSTPETSPGRLSAFFYQATDLNALEAKAADLDELARKLEREEAEDAKSSDPTRQRLRKAIHREFCQSEAGVALNATLDRKNERCVVRDRHYIFHLEREKPMEDMAHEVAKEKFMIKVFPNLPKGSGDLLEVELFLLRQLSDQKQPGLPRFDTGGRLDMIDLGEEEVGFILMRVNGTALTDDDILPPQKLAAAFQSEAENAPIMKLIDELLPLAQALDKLHTLGIFHRRLILSNILKDDAVDDATGTRMQKFLLTGFEFAQYIHSFGDVTLPLDEHLAEGMSEVMRARLDRVCSPPEFWSNAETDPAVPNTVPLAMSDVFGLAMVFSLMSHGRPNDNNLARLLDATKPEEQLHEFEALLEQYRQDISENDALPFDLRSILIEGLASDARKRPSSRRFARVLSDLQAALQAQARIDEKKEFLITFHEADTARELQKSHLIPSVSDPNSGDAKDWARDLVTTHFSSATHIVFDADGYSRFVHERHQTGKEKDANIVVLGKSLAAFCTFFRDKPRGREPATFDWALSVRRFVRRSAFGEVLLARNNVRFPNTRVKILGESEEEFKDLKSRRSAGSFKPWTPMVQAANRQSDVINERSKAHASWTFANTVQATIEELSFPVEVISRDHGEVTLDLNATQFSRERENDRYLNLVFRDSGAPSQQAFFSRTIETWLEGDGDTSGQAYFIPEFDETKDKKSGTRIPLTISTLGHGRLIVKSHPRLFGCGKMVFSDAMKLRGERNTKSAVTRDVLLSERLFPQLAAPHPRMIISRVLKDRLKNDLPQGRSAEIVENMLNAEPFFALQGPPGTGKTTALEAYVRLSLELAPLSRLLITSQSHAAVDVVLEKVVKRLEEEENPPVIARVVPVHRPERLSPKAREYDLDDVVFRRANEMSNNAWLSAQSADIDAVGVAWQRIAGLKATAFSEIDQRLRASVSLVFCTTSASRRHLTKVRRDGDPRFSFDVAIVEEAAKASASDLMIPLVQAPRQILIGDHKQLPAFEAQKLISLAKMARKTNEEERLSTGAEDISFSEMSRDLERKMEWFSPFKRMFEQRKALKKDGRWKKENDKVIDTLDIQFRSHEDIGRLVSQTFYDNEIKNGVWDETQHPPPLKLQRIGVADKAITWIDTSDTEKGEFVERDDGNKQLYNLGEAKVIARLIERAGLDMDDRKDNALRERALFLSPYRRQLEAIREQLRDNCAVEIGGRVVNGRETRIRHRLDQIVTSIDASQGSEAELVVVSLVRASEVAGDQPDPRDASPFDWERALRRNFGFLIEPERINVMLSRARTQIVIVGNLDHFQLLDKWVRAWAETHNSYYPAGDPRRDMMDQIRTTHGFWGKMIASIHDVGQIIPAGKVMEQ</sequence>
<dbReference type="InterPro" id="IPR027417">
    <property type="entry name" value="P-loop_NTPase"/>
</dbReference>
<evidence type="ECO:0000313" key="2">
    <source>
        <dbReference type="EMBL" id="SFO29123.1"/>
    </source>
</evidence>
<dbReference type="SUPFAM" id="SSF52540">
    <property type="entry name" value="P-loop containing nucleoside triphosphate hydrolases"/>
    <property type="match status" value="2"/>
</dbReference>
<dbReference type="CDD" id="cd18808">
    <property type="entry name" value="SF1_C_Upf1"/>
    <property type="match status" value="1"/>
</dbReference>
<dbReference type="Gene3D" id="1.10.510.10">
    <property type="entry name" value="Transferase(Phosphotransferase) domain 1"/>
    <property type="match status" value="1"/>
</dbReference>
<dbReference type="Pfam" id="PF13087">
    <property type="entry name" value="AAA_12"/>
    <property type="match status" value="1"/>
</dbReference>
<keyword evidence="3" id="KW-1185">Reference proteome</keyword>
<gene>
    <name evidence="2" type="ORF">SAMN04487859_12337</name>
</gene>
<reference evidence="3" key="1">
    <citation type="submission" date="2016-10" db="EMBL/GenBank/DDBJ databases">
        <authorList>
            <person name="Varghese N."/>
            <person name="Submissions S."/>
        </authorList>
    </citation>
    <scope>NUCLEOTIDE SEQUENCE [LARGE SCALE GENOMIC DNA]</scope>
    <source>
        <strain evidence="3">DSM 28463</strain>
    </source>
</reference>
<dbReference type="Pfam" id="PF13086">
    <property type="entry name" value="AAA_11"/>
    <property type="match status" value="2"/>
</dbReference>
<dbReference type="PANTHER" id="PTHR10887">
    <property type="entry name" value="DNA2/NAM7 HELICASE FAMILY"/>
    <property type="match status" value="1"/>
</dbReference>
<dbReference type="PROSITE" id="PS50011">
    <property type="entry name" value="PROTEIN_KINASE_DOM"/>
    <property type="match status" value="1"/>
</dbReference>
<evidence type="ECO:0000313" key="3">
    <source>
        <dbReference type="Proteomes" id="UP000198599"/>
    </source>
</evidence>
<dbReference type="GO" id="GO:0005524">
    <property type="term" value="F:ATP binding"/>
    <property type="evidence" value="ECO:0007669"/>
    <property type="project" value="InterPro"/>
</dbReference>
<dbReference type="Proteomes" id="UP000198599">
    <property type="component" value="Unassembled WGS sequence"/>
</dbReference>
<dbReference type="STRING" id="1005928.SAMN04487859_12337"/>
<dbReference type="InterPro" id="IPR041679">
    <property type="entry name" value="DNA2/NAM7-like_C"/>
</dbReference>
<name>A0A1I5FZW7_9RHOB</name>
<dbReference type="InterPro" id="IPR047187">
    <property type="entry name" value="SF1_C_Upf1"/>
</dbReference>
<feature type="domain" description="Protein kinase" evidence="1">
    <location>
        <begin position="384"/>
        <end position="720"/>
    </location>
</feature>